<evidence type="ECO:0000256" key="8">
    <source>
        <dbReference type="ARBA" id="ARBA00022989"/>
    </source>
</evidence>
<dbReference type="NCBIfam" id="TIGR01352">
    <property type="entry name" value="tonB_Cterm"/>
    <property type="match status" value="1"/>
</dbReference>
<dbReference type="OrthoDB" id="9816142at2"/>
<dbReference type="GO" id="GO:0055085">
    <property type="term" value="P:transmembrane transport"/>
    <property type="evidence" value="ECO:0007669"/>
    <property type="project" value="InterPro"/>
</dbReference>
<feature type="compositionally biased region" description="Low complexity" evidence="10">
    <location>
        <begin position="39"/>
        <end position="49"/>
    </location>
</feature>
<accession>A0A553GTU4</accession>
<feature type="region of interest" description="Disordered" evidence="10">
    <location>
        <begin position="1"/>
        <end position="78"/>
    </location>
</feature>
<dbReference type="PANTHER" id="PTHR33446">
    <property type="entry name" value="PROTEIN TONB-RELATED"/>
    <property type="match status" value="1"/>
</dbReference>
<evidence type="ECO:0000259" key="11">
    <source>
        <dbReference type="PROSITE" id="PS52015"/>
    </source>
</evidence>
<dbReference type="Proteomes" id="UP000315235">
    <property type="component" value="Unassembled WGS sequence"/>
</dbReference>
<evidence type="ECO:0000256" key="9">
    <source>
        <dbReference type="ARBA" id="ARBA00023136"/>
    </source>
</evidence>
<feature type="compositionally biased region" description="Low complexity" evidence="10">
    <location>
        <begin position="1"/>
        <end position="27"/>
    </location>
</feature>
<dbReference type="Gene3D" id="3.30.1150.10">
    <property type="match status" value="1"/>
</dbReference>
<evidence type="ECO:0000256" key="1">
    <source>
        <dbReference type="ARBA" id="ARBA00004383"/>
    </source>
</evidence>
<comment type="similarity">
    <text evidence="2">Belongs to the TonB family.</text>
</comment>
<dbReference type="InterPro" id="IPR037682">
    <property type="entry name" value="TonB_C"/>
</dbReference>
<comment type="caution">
    <text evidence="12">The sequence shown here is derived from an EMBL/GenBank/DDBJ whole genome shotgun (WGS) entry which is preliminary data.</text>
</comment>
<dbReference type="EMBL" id="VJOY01000024">
    <property type="protein sequence ID" value="TRX72935.1"/>
    <property type="molecule type" value="Genomic_DNA"/>
</dbReference>
<dbReference type="SUPFAM" id="SSF74653">
    <property type="entry name" value="TolA/TonB C-terminal domain"/>
    <property type="match status" value="1"/>
</dbReference>
<evidence type="ECO:0000256" key="4">
    <source>
        <dbReference type="ARBA" id="ARBA00022475"/>
    </source>
</evidence>
<protein>
    <submittedName>
        <fullName evidence="12">Energy transducer TonB</fullName>
    </submittedName>
</protein>
<proteinExistence type="inferred from homology"/>
<dbReference type="AlphaFoldDB" id="A0A553GTU4"/>
<keyword evidence="5" id="KW-0997">Cell inner membrane</keyword>
<dbReference type="InterPro" id="IPR051045">
    <property type="entry name" value="TonB-dependent_transducer"/>
</dbReference>
<evidence type="ECO:0000313" key="12">
    <source>
        <dbReference type="EMBL" id="TRX72935.1"/>
    </source>
</evidence>
<sequence>MAARRSVARPPSTPAASRPLSAPAASVVDRHPVAEPTPDSDSSALALASRPPVEVFSRKPGFLQPPAPPRYPSQARRRNQQGVVLVEVRLDVRGQQRGLTVLRSSGVGSLDAAALEAVAGWRFRPETVEGQPVPSRVHIPVEFALTANR</sequence>
<comment type="subcellular location">
    <subcellularLocation>
        <location evidence="1">Cell inner membrane</location>
        <topology evidence="1">Single-pass membrane protein</topology>
        <orientation evidence="1">Periplasmic side</orientation>
    </subcellularLocation>
</comment>
<dbReference type="GO" id="GO:0031992">
    <property type="term" value="F:energy transducer activity"/>
    <property type="evidence" value="ECO:0007669"/>
    <property type="project" value="TreeGrafter"/>
</dbReference>
<dbReference type="PROSITE" id="PS52015">
    <property type="entry name" value="TONB_CTD"/>
    <property type="match status" value="1"/>
</dbReference>
<evidence type="ECO:0000313" key="13">
    <source>
        <dbReference type="Proteomes" id="UP000315235"/>
    </source>
</evidence>
<keyword evidence="6" id="KW-0812">Transmembrane</keyword>
<evidence type="ECO:0000256" key="10">
    <source>
        <dbReference type="SAM" id="MobiDB-lite"/>
    </source>
</evidence>
<dbReference type="PANTHER" id="PTHR33446:SF2">
    <property type="entry name" value="PROTEIN TONB"/>
    <property type="match status" value="1"/>
</dbReference>
<dbReference type="GO" id="GO:0098797">
    <property type="term" value="C:plasma membrane protein complex"/>
    <property type="evidence" value="ECO:0007669"/>
    <property type="project" value="TreeGrafter"/>
</dbReference>
<keyword evidence="3" id="KW-0813">Transport</keyword>
<keyword evidence="13" id="KW-1185">Reference proteome</keyword>
<keyword evidence="8" id="KW-1133">Transmembrane helix</keyword>
<evidence type="ECO:0000256" key="5">
    <source>
        <dbReference type="ARBA" id="ARBA00022519"/>
    </source>
</evidence>
<dbReference type="GO" id="GO:0015031">
    <property type="term" value="P:protein transport"/>
    <property type="evidence" value="ECO:0007669"/>
    <property type="project" value="UniProtKB-KW"/>
</dbReference>
<evidence type="ECO:0000256" key="7">
    <source>
        <dbReference type="ARBA" id="ARBA00022927"/>
    </source>
</evidence>
<evidence type="ECO:0000256" key="2">
    <source>
        <dbReference type="ARBA" id="ARBA00006555"/>
    </source>
</evidence>
<gene>
    <name evidence="12" type="ORF">FM069_20310</name>
</gene>
<reference evidence="12 13" key="1">
    <citation type="submission" date="2019-07" db="EMBL/GenBank/DDBJ databases">
        <title>Pseudomonas mangiferae sp. nov., isolated from bark of mango tree in Thailand.</title>
        <authorList>
            <person name="Srisuk N."/>
            <person name="Anurat P."/>
        </authorList>
    </citation>
    <scope>NUCLEOTIDE SEQUENCE [LARGE SCALE GENOMIC DNA]</scope>
    <source>
        <strain evidence="12 13">DMKU_BBB3-04</strain>
    </source>
</reference>
<dbReference type="Pfam" id="PF03544">
    <property type="entry name" value="TonB_C"/>
    <property type="match status" value="1"/>
</dbReference>
<keyword evidence="7" id="KW-0653">Protein transport</keyword>
<organism evidence="12 13">
    <name type="scientific">Pseudomonas mangiferae</name>
    <dbReference type="NCBI Taxonomy" id="2593654"/>
    <lineage>
        <taxon>Bacteria</taxon>
        <taxon>Pseudomonadati</taxon>
        <taxon>Pseudomonadota</taxon>
        <taxon>Gammaproteobacteria</taxon>
        <taxon>Pseudomonadales</taxon>
        <taxon>Pseudomonadaceae</taxon>
        <taxon>Pseudomonas</taxon>
    </lineage>
</organism>
<dbReference type="InterPro" id="IPR006260">
    <property type="entry name" value="TonB/TolA_C"/>
</dbReference>
<feature type="domain" description="TonB C-terminal" evidence="11">
    <location>
        <begin position="56"/>
        <end position="149"/>
    </location>
</feature>
<keyword evidence="9" id="KW-0472">Membrane</keyword>
<evidence type="ECO:0000256" key="3">
    <source>
        <dbReference type="ARBA" id="ARBA00022448"/>
    </source>
</evidence>
<name>A0A553GTU4_9PSED</name>
<keyword evidence="4" id="KW-1003">Cell membrane</keyword>
<evidence type="ECO:0000256" key="6">
    <source>
        <dbReference type="ARBA" id="ARBA00022692"/>
    </source>
</evidence>